<evidence type="ECO:0008006" key="3">
    <source>
        <dbReference type="Google" id="ProtNLM"/>
    </source>
</evidence>
<accession>A0AAX3WUX5</accession>
<reference evidence="1" key="1">
    <citation type="submission" date="2023-05" db="EMBL/GenBank/DDBJ databases">
        <title>Comparative genomics of Bacillaceae isolates and their secondary metabolite potential.</title>
        <authorList>
            <person name="Song L."/>
            <person name="Nielsen L.J."/>
            <person name="Mohite O."/>
            <person name="Xu X."/>
            <person name="Weber T."/>
            <person name="Kovacs A.T."/>
        </authorList>
    </citation>
    <scope>NUCLEOTIDE SEQUENCE</scope>
    <source>
        <strain evidence="1">LY1</strain>
    </source>
</reference>
<evidence type="ECO:0000313" key="2">
    <source>
        <dbReference type="Proteomes" id="UP001178322"/>
    </source>
</evidence>
<protein>
    <recommendedName>
        <fullName evidence="3">VCBS repeat-containing protein</fullName>
    </recommendedName>
</protein>
<dbReference type="SUPFAM" id="SSF69318">
    <property type="entry name" value="Integrin alpha N-terminal domain"/>
    <property type="match status" value="1"/>
</dbReference>
<organism evidence="1 2">
    <name type="scientific">Lysinibacillus pakistanensis</name>
    <dbReference type="NCBI Taxonomy" id="759811"/>
    <lineage>
        <taxon>Bacteria</taxon>
        <taxon>Bacillati</taxon>
        <taxon>Bacillota</taxon>
        <taxon>Bacilli</taxon>
        <taxon>Bacillales</taxon>
        <taxon>Bacillaceae</taxon>
        <taxon>Lysinibacillus</taxon>
    </lineage>
</organism>
<dbReference type="AlphaFoldDB" id="A0AAX3WUX5"/>
<name>A0AAX3WUX5_9BACI</name>
<dbReference type="Proteomes" id="UP001178322">
    <property type="component" value="Chromosome"/>
</dbReference>
<proteinExistence type="predicted"/>
<dbReference type="EMBL" id="CP126101">
    <property type="protein sequence ID" value="WHY51602.1"/>
    <property type="molecule type" value="Genomic_DNA"/>
</dbReference>
<sequence>MTNNMNPSLGNIAMAHLTPEVIQTKFGDINGDGILETVLLIGTKTPDSPLWKNLTLGIFYGQTQKFEKVILKQNIGYNPTIFLGDFTGNHQDDILAISDTGGSGGIINGEIFASINGQVRSIFDTESFTNKYTVNYQDQYKVAVRSANPKKQYIIDLQYKGPEYLAEIYNQDGTLKQPIEGWVDPISGLYPVDYERDGIYEILAYQAIAGRYHADGLGYVENILKWNGNKFIVDRQTVSIYGEDLK</sequence>
<evidence type="ECO:0000313" key="1">
    <source>
        <dbReference type="EMBL" id="WHY51602.1"/>
    </source>
</evidence>
<dbReference type="RefSeq" id="WP_283870127.1">
    <property type="nucleotide sequence ID" value="NZ_CP126101.1"/>
</dbReference>
<dbReference type="InterPro" id="IPR028994">
    <property type="entry name" value="Integrin_alpha_N"/>
</dbReference>
<gene>
    <name evidence="1" type="ORF">QNH24_25705</name>
</gene>